<proteinExistence type="predicted"/>
<organism evidence="1 2">
    <name type="scientific">Bimuria novae-zelandiae CBS 107.79</name>
    <dbReference type="NCBI Taxonomy" id="1447943"/>
    <lineage>
        <taxon>Eukaryota</taxon>
        <taxon>Fungi</taxon>
        <taxon>Dikarya</taxon>
        <taxon>Ascomycota</taxon>
        <taxon>Pezizomycotina</taxon>
        <taxon>Dothideomycetes</taxon>
        <taxon>Pleosporomycetidae</taxon>
        <taxon>Pleosporales</taxon>
        <taxon>Massarineae</taxon>
        <taxon>Didymosphaeriaceae</taxon>
        <taxon>Bimuria</taxon>
    </lineage>
</organism>
<dbReference type="Proteomes" id="UP000800036">
    <property type="component" value="Unassembled WGS sequence"/>
</dbReference>
<evidence type="ECO:0000313" key="2">
    <source>
        <dbReference type="Proteomes" id="UP000800036"/>
    </source>
</evidence>
<accession>A0A6A5UXC7</accession>
<evidence type="ECO:0000313" key="1">
    <source>
        <dbReference type="EMBL" id="KAF1965707.1"/>
    </source>
</evidence>
<protein>
    <submittedName>
        <fullName evidence="1">Uncharacterized protein</fullName>
    </submittedName>
</protein>
<reference evidence="1" key="1">
    <citation type="journal article" date="2020" name="Stud. Mycol.">
        <title>101 Dothideomycetes genomes: a test case for predicting lifestyles and emergence of pathogens.</title>
        <authorList>
            <person name="Haridas S."/>
            <person name="Albert R."/>
            <person name="Binder M."/>
            <person name="Bloem J."/>
            <person name="Labutti K."/>
            <person name="Salamov A."/>
            <person name="Andreopoulos B."/>
            <person name="Baker S."/>
            <person name="Barry K."/>
            <person name="Bills G."/>
            <person name="Bluhm B."/>
            <person name="Cannon C."/>
            <person name="Castanera R."/>
            <person name="Culley D."/>
            <person name="Daum C."/>
            <person name="Ezra D."/>
            <person name="Gonzalez J."/>
            <person name="Henrissat B."/>
            <person name="Kuo A."/>
            <person name="Liang C."/>
            <person name="Lipzen A."/>
            <person name="Lutzoni F."/>
            <person name="Magnuson J."/>
            <person name="Mondo S."/>
            <person name="Nolan M."/>
            <person name="Ohm R."/>
            <person name="Pangilinan J."/>
            <person name="Park H.-J."/>
            <person name="Ramirez L."/>
            <person name="Alfaro M."/>
            <person name="Sun H."/>
            <person name="Tritt A."/>
            <person name="Yoshinaga Y."/>
            <person name="Zwiers L.-H."/>
            <person name="Turgeon B."/>
            <person name="Goodwin S."/>
            <person name="Spatafora J."/>
            <person name="Crous P."/>
            <person name="Grigoriev I."/>
        </authorList>
    </citation>
    <scope>NUCLEOTIDE SEQUENCE</scope>
    <source>
        <strain evidence="1">CBS 107.79</strain>
    </source>
</reference>
<sequence>MRFYALLTSALLARLTPPRLFRGPCRFNMLIYQPCAREESLLQSASSTLLCPSQLADRLRSSLSLPSRSAPAGAAAFAVCSHPSLLALACPRFRPGHLLVRLPKPRSAVYV</sequence>
<name>A0A6A5UXC7_9PLEO</name>
<keyword evidence="2" id="KW-1185">Reference proteome</keyword>
<gene>
    <name evidence="1" type="ORF">BU23DRAFT_18667</name>
</gene>
<dbReference type="AlphaFoldDB" id="A0A6A5UXC7"/>
<dbReference type="EMBL" id="ML976757">
    <property type="protein sequence ID" value="KAF1965707.1"/>
    <property type="molecule type" value="Genomic_DNA"/>
</dbReference>